<proteinExistence type="inferred from homology"/>
<evidence type="ECO:0000259" key="9">
    <source>
        <dbReference type="Pfam" id="PF13193"/>
    </source>
</evidence>
<dbReference type="Proteomes" id="UP000287756">
    <property type="component" value="Chromosome"/>
</dbReference>
<evidence type="ECO:0000313" key="12">
    <source>
        <dbReference type="Proteomes" id="UP000287756"/>
    </source>
</evidence>
<evidence type="ECO:0000259" key="10">
    <source>
        <dbReference type="Pfam" id="PF16177"/>
    </source>
</evidence>
<sequence length="653" mass="73468">MSTYENAWIPTAEQKERTRLYQWMKKHGYTDYEDFQKKSVNDIDWLWDEAVQELGIEWYTPYKETLDTSNGIAYPNWFVDGELNVAHNALDKWAEDPSKKDDVALYWEGDNGDKREYTYEELQQEVNAIANGFENNGITHGDVVTLYMPMLPETLIAMLAVSKVGAVFSPAFSGYKADAIATRIQASKAKALITADGFYRRGKTIPMKDEADLAADQCPSLEHVFVVERAGNEIAWNEYRDLPWSHLQKNETVYNTAVKKTDDPFMLIYTSGTTGKPKGAVHTHAGFPIKSAFDAGICMDLSKDDTLFWYTDMGWMMGPFLVYGGLMNGASIVMFEGTPDYPEPDRLWDLVENYQVTHLGISPTLIRSMMKHGEQWIEKHDLSSLKLIGSTGEPWNTEPWNWLFKHAGNQKVPIFNYSGGTEISGGILGNVLVKPIQPVTFNAALPGMDVNVFDESGQPLLNEVGELVLLKPWVGMTNSFFEDDERYEQTYWSRFKDTWVHGDWVIKDEEGYYTITGRSDDVLNVAGKRLGPAEVESVLVEHKAVIEAGVVGVPHDIKGEEPIAFVVTKPDTEPSEDLLTQLKNHLEQKLGKALAPKKLFIVDDLPKTRNAKVMRRAIKTAYLNEPAGDLSALENPDSVEQIRRIGQGTSTSS</sequence>
<dbReference type="SUPFAM" id="SSF56801">
    <property type="entry name" value="Acetyl-CoA synthetase-like"/>
    <property type="match status" value="1"/>
</dbReference>
<evidence type="ECO:0000256" key="7">
    <source>
        <dbReference type="SAM" id="MobiDB-lite"/>
    </source>
</evidence>
<dbReference type="Gene3D" id="3.30.300.30">
    <property type="match status" value="1"/>
</dbReference>
<dbReference type="OrthoDB" id="9778383at2"/>
<gene>
    <name evidence="11" type="ORF">HLI_01035</name>
</gene>
<dbReference type="Gene3D" id="3.40.50.12780">
    <property type="entry name" value="N-terminal domain of ligase-like"/>
    <property type="match status" value="1"/>
</dbReference>
<evidence type="ECO:0000313" key="11">
    <source>
        <dbReference type="EMBL" id="QAS50879.1"/>
    </source>
</evidence>
<dbReference type="InterPro" id="IPR045851">
    <property type="entry name" value="AMP-bd_C_sf"/>
</dbReference>
<dbReference type="GO" id="GO:0005524">
    <property type="term" value="F:ATP binding"/>
    <property type="evidence" value="ECO:0007669"/>
    <property type="project" value="UniProtKB-KW"/>
</dbReference>
<dbReference type="PANTHER" id="PTHR24095">
    <property type="entry name" value="ACETYL-COENZYME A SYNTHETASE"/>
    <property type="match status" value="1"/>
</dbReference>
<name>A0A410M880_9BACI</name>
<keyword evidence="5" id="KW-0067">ATP-binding</keyword>
<protein>
    <recommendedName>
        <fullName evidence="2">acetate--CoA ligase</fullName>
        <ecNumber evidence="2">6.2.1.1</ecNumber>
    </recommendedName>
</protein>
<comment type="similarity">
    <text evidence="1">Belongs to the ATP-dependent AMP-binding enzyme family.</text>
</comment>
<evidence type="ECO:0000256" key="5">
    <source>
        <dbReference type="ARBA" id="ARBA00022840"/>
    </source>
</evidence>
<keyword evidence="4" id="KW-0547">Nucleotide-binding</keyword>
<feature type="domain" description="AMP-binding enzyme C-terminal" evidence="9">
    <location>
        <begin position="534"/>
        <end position="612"/>
    </location>
</feature>
<dbReference type="KEGG" id="hli:HLI_01035"/>
<evidence type="ECO:0000256" key="3">
    <source>
        <dbReference type="ARBA" id="ARBA00022598"/>
    </source>
</evidence>
<feature type="domain" description="AMP-dependent synthetase/ligase" evidence="8">
    <location>
        <begin position="99"/>
        <end position="474"/>
    </location>
</feature>
<feature type="region of interest" description="Disordered" evidence="7">
    <location>
        <begin position="630"/>
        <end position="653"/>
    </location>
</feature>
<accession>A0A410M880</accession>
<dbReference type="PANTHER" id="PTHR24095:SF14">
    <property type="entry name" value="ACETYL-COENZYME A SYNTHETASE 1"/>
    <property type="match status" value="1"/>
</dbReference>
<dbReference type="GO" id="GO:0006085">
    <property type="term" value="P:acetyl-CoA biosynthetic process"/>
    <property type="evidence" value="ECO:0007669"/>
    <property type="project" value="TreeGrafter"/>
</dbReference>
<evidence type="ECO:0000256" key="1">
    <source>
        <dbReference type="ARBA" id="ARBA00006432"/>
    </source>
</evidence>
<evidence type="ECO:0000259" key="8">
    <source>
        <dbReference type="Pfam" id="PF00501"/>
    </source>
</evidence>
<dbReference type="Pfam" id="PF16177">
    <property type="entry name" value="ACAS_N"/>
    <property type="match status" value="1"/>
</dbReference>
<dbReference type="InterPro" id="IPR000873">
    <property type="entry name" value="AMP-dep_synth/lig_dom"/>
</dbReference>
<dbReference type="InterPro" id="IPR025110">
    <property type="entry name" value="AMP-bd_C"/>
</dbReference>
<evidence type="ECO:0000256" key="6">
    <source>
        <dbReference type="ARBA" id="ARBA00022990"/>
    </source>
</evidence>
<feature type="domain" description="Acetyl-coenzyme A synthetase N-terminal" evidence="10">
    <location>
        <begin position="32"/>
        <end position="89"/>
    </location>
</feature>
<dbReference type="EC" id="6.2.1.1" evidence="2"/>
<dbReference type="InterPro" id="IPR032387">
    <property type="entry name" value="ACAS_N"/>
</dbReference>
<dbReference type="Pfam" id="PF13193">
    <property type="entry name" value="AMP-binding_C"/>
    <property type="match status" value="1"/>
</dbReference>
<dbReference type="GO" id="GO:0003987">
    <property type="term" value="F:acetate-CoA ligase activity"/>
    <property type="evidence" value="ECO:0007669"/>
    <property type="project" value="UniProtKB-EC"/>
</dbReference>
<organism evidence="11 12">
    <name type="scientific">Halobacillus litoralis</name>
    <dbReference type="NCBI Taxonomy" id="45668"/>
    <lineage>
        <taxon>Bacteria</taxon>
        <taxon>Bacillati</taxon>
        <taxon>Bacillota</taxon>
        <taxon>Bacilli</taxon>
        <taxon>Bacillales</taxon>
        <taxon>Bacillaceae</taxon>
        <taxon>Halobacillus</taxon>
    </lineage>
</organism>
<dbReference type="InterPro" id="IPR042099">
    <property type="entry name" value="ANL_N_sf"/>
</dbReference>
<dbReference type="AlphaFoldDB" id="A0A410M880"/>
<reference evidence="11 12" key="1">
    <citation type="submission" date="2018-01" db="EMBL/GenBank/DDBJ databases">
        <title>The whole genome sequencing and assembly of Halobacillus litoralis ERB031 strain.</title>
        <authorList>
            <person name="Lee S.-J."/>
            <person name="Park M.-K."/>
            <person name="Kim J.-Y."/>
            <person name="Lee Y.-J."/>
            <person name="Yi H."/>
            <person name="Bahn Y.-S."/>
            <person name="Kim J.F."/>
            <person name="Lee D.-W."/>
        </authorList>
    </citation>
    <scope>NUCLEOTIDE SEQUENCE [LARGE SCALE GENOMIC DNA]</scope>
    <source>
        <strain evidence="11 12">ERB 031</strain>
    </source>
</reference>
<dbReference type="EMBL" id="CP026118">
    <property type="protein sequence ID" value="QAS50879.1"/>
    <property type="molecule type" value="Genomic_DNA"/>
</dbReference>
<dbReference type="PROSITE" id="PS00455">
    <property type="entry name" value="AMP_BINDING"/>
    <property type="match status" value="1"/>
</dbReference>
<evidence type="ECO:0000256" key="4">
    <source>
        <dbReference type="ARBA" id="ARBA00022741"/>
    </source>
</evidence>
<keyword evidence="3" id="KW-0436">Ligase</keyword>
<dbReference type="RefSeq" id="WP_128522641.1">
    <property type="nucleotide sequence ID" value="NZ_CP026118.1"/>
</dbReference>
<evidence type="ECO:0000256" key="2">
    <source>
        <dbReference type="ARBA" id="ARBA00013275"/>
    </source>
</evidence>
<keyword evidence="6" id="KW-0007">Acetylation</keyword>
<dbReference type="InterPro" id="IPR020845">
    <property type="entry name" value="AMP-binding_CS"/>
</dbReference>
<dbReference type="Pfam" id="PF00501">
    <property type="entry name" value="AMP-binding"/>
    <property type="match status" value="1"/>
</dbReference>